<comment type="similarity">
    <text evidence="1">In the N-terminal section; belongs to the LXG family.</text>
</comment>
<evidence type="ECO:0000256" key="1">
    <source>
        <dbReference type="ARBA" id="ARBA00034117"/>
    </source>
</evidence>
<proteinExistence type="inferred from homology"/>
<keyword evidence="4" id="KW-1185">Reference proteome</keyword>
<accession>A0ABS5B1A3</accession>
<gene>
    <name evidence="3" type="ORF">C4K46_01475</name>
</gene>
<evidence type="ECO:0000259" key="2">
    <source>
        <dbReference type="PROSITE" id="PS51756"/>
    </source>
</evidence>
<dbReference type="RefSeq" id="WP_209626634.1">
    <property type="nucleotide sequence ID" value="NZ_PRDG01000001.1"/>
</dbReference>
<name>A0ABS5B1A3_9STRE</name>
<evidence type="ECO:0000313" key="3">
    <source>
        <dbReference type="EMBL" id="MBP2622605.1"/>
    </source>
</evidence>
<protein>
    <recommendedName>
        <fullName evidence="2">LXG domain-containing protein</fullName>
    </recommendedName>
</protein>
<dbReference type="Proteomes" id="UP001519296">
    <property type="component" value="Unassembled WGS sequence"/>
</dbReference>
<organism evidence="3 4">
    <name type="scientific">Streptococcus oricebi</name>
    <dbReference type="NCBI Taxonomy" id="1547447"/>
    <lineage>
        <taxon>Bacteria</taxon>
        <taxon>Bacillati</taxon>
        <taxon>Bacillota</taxon>
        <taxon>Bacilli</taxon>
        <taxon>Lactobacillales</taxon>
        <taxon>Streptococcaceae</taxon>
        <taxon>Streptococcus</taxon>
    </lineage>
</organism>
<sequence>MGIKMDLGSSDSQANSSSSASINRISAYQATLDALTGFVNDDNLTGAAYSNAKDYGRSLLIPLFQAGILFEEGKMSSVGQVPSRYRTDVGDESLDQDTLEEQIKAYDETIAVQNAALEIKRADKILDKLTIDRLEQDLEATTAIRNELQEKLNKLIAYDATSATLFSEMPAIESLLDQGKAQLSSGLANFNGSFELPAAEQLEWTQTVNTAWEKRNEVNNYKVALTKLAKGEELKQKDYEAIQAYSAKNPDDVKAQTIFEYIMGNKKSITNDVILDLITTSMEQLGAGIQRLGVAKILSGTKGPATMNALGQSTSFVMNSQAQNNAGQNLIFKGTRISNLGQYLGYGVMGIGLGVGIYNDITNENKTVGQAIVHNGISTGIGFGAGTTVATVVFGSNPAGWAVAGAFLLGTGVSLLASQGFEWTYENNVLGVRDGVDKLGSVLDEVGERALKGFITVPTLPMLH</sequence>
<evidence type="ECO:0000313" key="4">
    <source>
        <dbReference type="Proteomes" id="UP001519296"/>
    </source>
</evidence>
<comment type="caution">
    <text evidence="3">The sequence shown here is derived from an EMBL/GenBank/DDBJ whole genome shotgun (WGS) entry which is preliminary data.</text>
</comment>
<dbReference type="InterPro" id="IPR006829">
    <property type="entry name" value="LXG_dom"/>
</dbReference>
<dbReference type="EMBL" id="PRDG01000001">
    <property type="protein sequence ID" value="MBP2622605.1"/>
    <property type="molecule type" value="Genomic_DNA"/>
</dbReference>
<feature type="domain" description="LXG" evidence="2">
    <location>
        <begin position="1"/>
        <end position="225"/>
    </location>
</feature>
<dbReference type="PROSITE" id="PS51756">
    <property type="entry name" value="LXG"/>
    <property type="match status" value="1"/>
</dbReference>
<reference evidence="3 4" key="1">
    <citation type="submission" date="2018-02" db="EMBL/GenBank/DDBJ databases">
        <title>Draft genome sequence of Streptococcus oricebi CCUG 70868T type strain.</title>
        <authorList>
            <person name="Mendez V."/>
            <person name="Salva-Serra F."/>
            <person name="Jaen-Luchoro D."/>
            <person name="Gonzales-Siles L."/>
            <person name="Karlsson R."/>
            <person name="Engstrom-Jakobsson H."/>
            <person name="Busquets A."/>
            <person name="Gomila M."/>
            <person name="Pineiro-Iglesias B."/>
            <person name="Bennasar-Figueras A."/>
            <person name="Seeger M."/>
            <person name="Moore E."/>
        </authorList>
    </citation>
    <scope>NUCLEOTIDE SEQUENCE [LARGE SCALE GENOMIC DNA]</scope>
    <source>
        <strain evidence="3 4">CCUG 70868</strain>
    </source>
</reference>